<feature type="compositionally biased region" description="Low complexity" evidence="10">
    <location>
        <begin position="709"/>
        <end position="722"/>
    </location>
</feature>
<dbReference type="PRINTS" id="PR00929">
    <property type="entry name" value="ATHOOK"/>
</dbReference>
<evidence type="ECO:0000256" key="5">
    <source>
        <dbReference type="ARBA" id="ARBA00023172"/>
    </source>
</evidence>
<comment type="subcellular location">
    <subcellularLocation>
        <location evidence="1 9">Nucleus</location>
    </subcellularLocation>
</comment>
<keyword evidence="5 9" id="KW-0233">DNA recombination</keyword>
<dbReference type="InterPro" id="IPR018574">
    <property type="entry name" value="Structure-sp_endonuc_su_Slx4"/>
</dbReference>
<evidence type="ECO:0000256" key="7">
    <source>
        <dbReference type="ARBA" id="ARBA00023242"/>
    </source>
</evidence>
<dbReference type="Proteomes" id="UP001446871">
    <property type="component" value="Unassembled WGS sequence"/>
</dbReference>
<feature type="compositionally biased region" description="Basic residues" evidence="10">
    <location>
        <begin position="91"/>
        <end position="104"/>
    </location>
</feature>
<feature type="region of interest" description="Disordered" evidence="10">
    <location>
        <begin position="367"/>
        <end position="399"/>
    </location>
</feature>
<name>A0ABR1UYU5_9PEZI</name>
<dbReference type="Pfam" id="PF09494">
    <property type="entry name" value="Slx4"/>
    <property type="match status" value="1"/>
</dbReference>
<evidence type="ECO:0000313" key="12">
    <source>
        <dbReference type="Proteomes" id="UP001446871"/>
    </source>
</evidence>
<evidence type="ECO:0000256" key="1">
    <source>
        <dbReference type="ARBA" id="ARBA00004123"/>
    </source>
</evidence>
<evidence type="ECO:0000313" key="11">
    <source>
        <dbReference type="EMBL" id="KAK8064104.1"/>
    </source>
</evidence>
<evidence type="ECO:0000256" key="10">
    <source>
        <dbReference type="SAM" id="MobiDB-lite"/>
    </source>
</evidence>
<comment type="subunit">
    <text evidence="9">Forms a heterodimer with SLX1.</text>
</comment>
<sequence length="838" mass="89954">MASADVFQSPPAKPPSAQHYSMISSSPELPSLADLAQRQSKRSAPLRSGSNAAPIPATALTSFTSAKDVLLHAPDADIDAEQAARSPSPKPKPKTTRKRATKAKPKPEATTIPDEQEAIVIPSDSPTDKPVKKSRAKKAETAQSTISSRVTKATTTSKSRAKKKTETVSRHFASKTEKEKGKGKAVALEESPPIASEVQQPDLPGATVEAEVSAPPEVALPRRRDWTPPPADGLDNTELLSSSSKPPITKEIFQNMCQDFARPGEKEPIAKPSAEIAEFLKKRKLNDLPANEQASRSTETSPTKPAVAKKKKKIRTITELAMAPYQLPDLDDGIVLTPGNTETLLKHFDVDGAVQAQADHQRIVMDFQEEKGKGKKKKAPAKPRKKKAGTAEDPILLSPSSAMKQASNVDFLFGTSSQLQTDEPAEVLRDLQAAIQASNRAEYDDEDDDDKTGLWHKGARDVDGSLLIFKVVDSSDGVEPGRGSPSPAPETSTMDNEFPDISKICASKSQAGSSSLKTTQTVQSQQAVPSSRTTVPSSDTPAAMAPPPPRAPAPVAPAAKSKRPDFTIFTDAQLSRKISQYGFKPLKRRTAMIAILEQCWDEQQPAVPIEPTTANSSTIAAPASAPTETVISPAKKPRGRPKKDTAATASTAPAATASLAPESQKRSRPRKGSGSQSPTKSPKRAKPASKATKKKVVEIADSDDEEDVLSVSAGRSSPDPIFSSPPPLDLSISEDPADMSLINLSPTDQESSTFTYITKAVTSAPRSTDPQNPSWHELMLMYTPVILEDLAVWLNAGELTRVGYDAEVSPVQVKQWCESKSVICLWRVNSKGAERKRY</sequence>
<feature type="compositionally biased region" description="Low complexity" evidence="10">
    <location>
        <begin position="147"/>
        <end position="158"/>
    </location>
</feature>
<dbReference type="CDD" id="cd22999">
    <property type="entry name" value="SAP_SLX4"/>
    <property type="match status" value="1"/>
</dbReference>
<evidence type="ECO:0000256" key="6">
    <source>
        <dbReference type="ARBA" id="ARBA00023204"/>
    </source>
</evidence>
<evidence type="ECO:0000256" key="3">
    <source>
        <dbReference type="ARBA" id="ARBA00022553"/>
    </source>
</evidence>
<feature type="compositionally biased region" description="Polar residues" evidence="10">
    <location>
        <begin position="512"/>
        <end position="540"/>
    </location>
</feature>
<feature type="compositionally biased region" description="Basic residues" evidence="10">
    <location>
        <begin position="373"/>
        <end position="388"/>
    </location>
</feature>
<protein>
    <recommendedName>
        <fullName evidence="8 9">Structure-specific endonuclease subunit SLX4</fullName>
    </recommendedName>
</protein>
<dbReference type="InterPro" id="IPR027784">
    <property type="entry name" value="Slx4_ascomycetes"/>
</dbReference>
<feature type="region of interest" description="Disordered" evidence="10">
    <location>
        <begin position="74"/>
        <end position="247"/>
    </location>
</feature>
<comment type="PTM">
    <text evidence="9">Phosphorylated in response to DNA damage.</text>
</comment>
<dbReference type="HAMAP" id="MF_03110">
    <property type="entry name" value="Endonuc_su_Slx4"/>
    <property type="match status" value="1"/>
</dbReference>
<comment type="similarity">
    <text evidence="2 9">Belongs to the SLX4 family.</text>
</comment>
<feature type="compositionally biased region" description="Polar residues" evidence="10">
    <location>
        <begin position="18"/>
        <end position="28"/>
    </location>
</feature>
<feature type="region of interest" description="Disordered" evidence="10">
    <location>
        <begin position="282"/>
        <end position="313"/>
    </location>
</feature>
<feature type="region of interest" description="Disordered" evidence="10">
    <location>
        <begin position="475"/>
        <end position="497"/>
    </location>
</feature>
<keyword evidence="12" id="KW-1185">Reference proteome</keyword>
<feature type="compositionally biased region" description="Polar residues" evidence="10">
    <location>
        <begin position="292"/>
        <end position="303"/>
    </location>
</feature>
<feature type="compositionally biased region" description="Pro residues" evidence="10">
    <location>
        <begin position="544"/>
        <end position="555"/>
    </location>
</feature>
<reference evidence="11 12" key="1">
    <citation type="submission" date="2023-01" db="EMBL/GenBank/DDBJ databases">
        <title>Analysis of 21 Apiospora genomes using comparative genomics revels a genus with tremendous synthesis potential of carbohydrate active enzymes and secondary metabolites.</title>
        <authorList>
            <person name="Sorensen T."/>
        </authorList>
    </citation>
    <scope>NUCLEOTIDE SEQUENCE [LARGE SCALE GENOMIC DNA]</scope>
    <source>
        <strain evidence="11 12">CBS 83171</strain>
    </source>
</reference>
<feature type="region of interest" description="Disordered" evidence="10">
    <location>
        <begin position="1"/>
        <end position="54"/>
    </location>
</feature>
<accession>A0ABR1UYU5</accession>
<keyword evidence="4 9" id="KW-0227">DNA damage</keyword>
<feature type="compositionally biased region" description="Low complexity" evidence="10">
    <location>
        <begin position="646"/>
        <end position="661"/>
    </location>
</feature>
<keyword evidence="6 9" id="KW-0234">DNA repair</keyword>
<dbReference type="EMBL" id="JAQQWM010000005">
    <property type="protein sequence ID" value="KAK8064104.1"/>
    <property type="molecule type" value="Genomic_DNA"/>
</dbReference>
<feature type="compositionally biased region" description="Basic and acidic residues" evidence="10">
    <location>
        <begin position="164"/>
        <end position="182"/>
    </location>
</feature>
<evidence type="ECO:0000256" key="9">
    <source>
        <dbReference type="HAMAP-Rule" id="MF_03110"/>
    </source>
</evidence>
<evidence type="ECO:0000256" key="8">
    <source>
        <dbReference type="ARBA" id="ARBA00029496"/>
    </source>
</evidence>
<comment type="caution">
    <text evidence="11">The sequence shown here is derived from an EMBL/GenBank/DDBJ whole genome shotgun (WGS) entry which is preliminary data.</text>
</comment>
<dbReference type="InterPro" id="IPR017956">
    <property type="entry name" value="AT_hook_DNA-bd_motif"/>
</dbReference>
<feature type="compositionally biased region" description="Low complexity" evidence="10">
    <location>
        <begin position="611"/>
        <end position="629"/>
    </location>
</feature>
<proteinExistence type="inferred from homology"/>
<gene>
    <name evidence="9" type="primary">SLX4</name>
    <name evidence="11" type="ORF">PG996_008756</name>
</gene>
<feature type="compositionally biased region" description="Basic residues" evidence="10">
    <location>
        <begin position="681"/>
        <end position="694"/>
    </location>
</feature>
<organism evidence="11 12">
    <name type="scientific">Apiospora saccharicola</name>
    <dbReference type="NCBI Taxonomy" id="335842"/>
    <lineage>
        <taxon>Eukaryota</taxon>
        <taxon>Fungi</taxon>
        <taxon>Dikarya</taxon>
        <taxon>Ascomycota</taxon>
        <taxon>Pezizomycotina</taxon>
        <taxon>Sordariomycetes</taxon>
        <taxon>Xylariomycetidae</taxon>
        <taxon>Amphisphaeriales</taxon>
        <taxon>Apiosporaceae</taxon>
        <taxon>Apiospora</taxon>
    </lineage>
</organism>
<feature type="region of interest" description="Disordered" evidence="10">
    <location>
        <begin position="512"/>
        <end position="560"/>
    </location>
</feature>
<keyword evidence="3 9" id="KW-0597">Phosphoprotein</keyword>
<feature type="region of interest" description="Disordered" evidence="10">
    <location>
        <begin position="608"/>
        <end position="727"/>
    </location>
</feature>
<comment type="function">
    <text evidence="9">Regulatory subunit of the SLX1-SLX4 structure-specific endonuclease that resolves DNA secondary structures generated during DNA repair and recombination. Has endonuclease activity towards branched DNA substrates, introducing single-strand cuts in duplex DNA close to junctions with ss-DNA.</text>
</comment>
<evidence type="ECO:0000256" key="2">
    <source>
        <dbReference type="ARBA" id="ARBA00006661"/>
    </source>
</evidence>
<evidence type="ECO:0000256" key="4">
    <source>
        <dbReference type="ARBA" id="ARBA00022763"/>
    </source>
</evidence>
<keyword evidence="7 9" id="KW-0539">Nucleus</keyword>